<evidence type="ECO:0000313" key="4">
    <source>
        <dbReference type="Proteomes" id="UP000002028"/>
    </source>
</evidence>
<dbReference type="EMBL" id="CP001769">
    <property type="protein sequence ID" value="ADB36308.1"/>
    <property type="molecule type" value="Genomic_DNA"/>
</dbReference>
<evidence type="ECO:0000256" key="1">
    <source>
        <dbReference type="SAM" id="SignalP"/>
    </source>
</evidence>
<reference evidence="3 4" key="1">
    <citation type="journal article" date="2010" name="Stand. Genomic Sci.">
        <title>Complete genome sequence of Spirosoma linguale type strain (1).</title>
        <authorList>
            <person name="Lail K."/>
            <person name="Sikorski J."/>
            <person name="Saunders E."/>
            <person name="Lapidus A."/>
            <person name="Glavina Del Rio T."/>
            <person name="Copeland A."/>
            <person name="Tice H."/>
            <person name="Cheng J.-F."/>
            <person name="Lucas S."/>
            <person name="Nolan M."/>
            <person name="Bruce D."/>
            <person name="Goodwin L."/>
            <person name="Pitluck S."/>
            <person name="Ivanova N."/>
            <person name="Mavromatis K."/>
            <person name="Ovchinnikova G."/>
            <person name="Pati A."/>
            <person name="Chen A."/>
            <person name="Palaniappan K."/>
            <person name="Land M."/>
            <person name="Hauser L."/>
            <person name="Chang Y.-J."/>
            <person name="Jeffries C.D."/>
            <person name="Chain P."/>
            <person name="Brettin T."/>
            <person name="Detter J.C."/>
            <person name="Schuetze A."/>
            <person name="Rohde M."/>
            <person name="Tindall B.J."/>
            <person name="Goeker M."/>
            <person name="Bristow J."/>
            <person name="Eisen J.A."/>
            <person name="Markowitz V."/>
            <person name="Hugenholtz P."/>
            <person name="Kyrpides N.C."/>
            <person name="Klenk H.-P."/>
            <person name="Chen F."/>
        </authorList>
    </citation>
    <scope>NUCLEOTIDE SEQUENCE [LARGE SCALE GENOMIC DNA]</scope>
    <source>
        <strain evidence="4">ATCC 33905 / DSM 74 / LMG 10896 / Claus 1</strain>
    </source>
</reference>
<dbReference type="AlphaFoldDB" id="D2QD78"/>
<dbReference type="Proteomes" id="UP000002028">
    <property type="component" value="Chromosome"/>
</dbReference>
<keyword evidence="1" id="KW-0732">Signal</keyword>
<dbReference type="Pfam" id="PF18935">
    <property type="entry name" value="DUF5683"/>
    <property type="match status" value="1"/>
</dbReference>
<dbReference type="eggNOG" id="ENOG502ZCD0">
    <property type="taxonomic scope" value="Bacteria"/>
</dbReference>
<accession>D2QD78</accession>
<dbReference type="InterPro" id="IPR043738">
    <property type="entry name" value="DUF5683"/>
</dbReference>
<dbReference type="STRING" id="504472.Slin_0243"/>
<name>D2QD78_SPILD</name>
<keyword evidence="4" id="KW-1185">Reference proteome</keyword>
<evidence type="ECO:0000259" key="2">
    <source>
        <dbReference type="Pfam" id="PF18935"/>
    </source>
</evidence>
<feature type="signal peptide" evidence="1">
    <location>
        <begin position="1"/>
        <end position="21"/>
    </location>
</feature>
<feature type="chain" id="PRO_5003035218" description="DUF5683 domain-containing protein" evidence="1">
    <location>
        <begin position="22"/>
        <end position="287"/>
    </location>
</feature>
<dbReference type="HOGENOM" id="CLU_986626_0_0_10"/>
<sequence length="287" mass="31358">MRLLSLLTVCLFSVSFATSFAQRPAITPAPTPAATDSTRQIRSAADTIPTTIRRNGIPIQVGRSVLTADDSASLDNPDTVRISASQEAKIHKIIPKKATIRSLILPGLGQAYNRQYYKIPFIYAGFGVMGYLFVKYRGLAKEAAIGYGRLLYGDKATDALFNIGDGFSASLNPELYYNLQGAATFTEGLSYKVEEVNIGVSPFSDKKVVFRTSANAKNAYDTFRRYRDLNLLLSGLLWAINIVEANVAAHLKTFDLTDDISMRVEPNVLPAPGIGFVPAVRVAFSFK</sequence>
<evidence type="ECO:0000313" key="3">
    <source>
        <dbReference type="EMBL" id="ADB36308.1"/>
    </source>
</evidence>
<protein>
    <recommendedName>
        <fullName evidence="2">DUF5683 domain-containing protein</fullName>
    </recommendedName>
</protein>
<dbReference type="KEGG" id="sli:Slin_0243"/>
<gene>
    <name evidence="3" type="ordered locus">Slin_0243</name>
</gene>
<dbReference type="RefSeq" id="WP_012924860.1">
    <property type="nucleotide sequence ID" value="NC_013730.1"/>
</dbReference>
<organism evidence="3 4">
    <name type="scientific">Spirosoma linguale (strain ATCC 33905 / DSM 74 / LMG 10896 / Claus 1)</name>
    <dbReference type="NCBI Taxonomy" id="504472"/>
    <lineage>
        <taxon>Bacteria</taxon>
        <taxon>Pseudomonadati</taxon>
        <taxon>Bacteroidota</taxon>
        <taxon>Cytophagia</taxon>
        <taxon>Cytophagales</taxon>
        <taxon>Cytophagaceae</taxon>
        <taxon>Spirosoma</taxon>
    </lineage>
</organism>
<proteinExistence type="predicted"/>
<feature type="domain" description="DUF5683" evidence="2">
    <location>
        <begin position="93"/>
        <end position="286"/>
    </location>
</feature>